<dbReference type="STRING" id="1344416.A0A139AU61"/>
<dbReference type="PANTHER" id="PTHR14003">
    <property type="entry name" value="TRANSCRIPTIONAL REPRESSOR PROTEIN YY"/>
    <property type="match status" value="1"/>
</dbReference>
<dbReference type="GO" id="GO:0031519">
    <property type="term" value="C:PcG protein complex"/>
    <property type="evidence" value="ECO:0007669"/>
    <property type="project" value="TreeGrafter"/>
</dbReference>
<keyword evidence="9" id="KW-1185">Reference proteome</keyword>
<proteinExistence type="predicted"/>
<evidence type="ECO:0000259" key="7">
    <source>
        <dbReference type="PROSITE" id="PS50157"/>
    </source>
</evidence>
<name>A0A139AU61_GONPJ</name>
<dbReference type="SUPFAM" id="SSF57667">
    <property type="entry name" value="beta-beta-alpha zinc fingers"/>
    <property type="match status" value="2"/>
</dbReference>
<feature type="compositionally biased region" description="Polar residues" evidence="6">
    <location>
        <begin position="544"/>
        <end position="553"/>
    </location>
</feature>
<feature type="domain" description="C2H2-type" evidence="7">
    <location>
        <begin position="381"/>
        <end position="410"/>
    </location>
</feature>
<protein>
    <recommendedName>
        <fullName evidence="7">C2H2-type domain-containing protein</fullName>
    </recommendedName>
</protein>
<dbReference type="GO" id="GO:0000785">
    <property type="term" value="C:chromatin"/>
    <property type="evidence" value="ECO:0007669"/>
    <property type="project" value="TreeGrafter"/>
</dbReference>
<dbReference type="AlphaFoldDB" id="A0A139AU61"/>
<feature type="domain" description="C2H2-type" evidence="7">
    <location>
        <begin position="323"/>
        <end position="350"/>
    </location>
</feature>
<feature type="region of interest" description="Disordered" evidence="6">
    <location>
        <begin position="440"/>
        <end position="492"/>
    </location>
</feature>
<evidence type="ECO:0000256" key="4">
    <source>
        <dbReference type="ARBA" id="ARBA00022833"/>
    </source>
</evidence>
<dbReference type="SMART" id="SM00355">
    <property type="entry name" value="ZnF_C2H2"/>
    <property type="match status" value="4"/>
</dbReference>
<dbReference type="Proteomes" id="UP000070544">
    <property type="component" value="Unassembled WGS sequence"/>
</dbReference>
<dbReference type="FunFam" id="3.30.160.60:FF:000125">
    <property type="entry name" value="Putative zinc finger protein 143"/>
    <property type="match status" value="1"/>
</dbReference>
<gene>
    <name evidence="8" type="ORF">M427DRAFT_405515</name>
</gene>
<keyword evidence="1" id="KW-0479">Metal-binding</keyword>
<dbReference type="GO" id="GO:0000978">
    <property type="term" value="F:RNA polymerase II cis-regulatory region sequence-specific DNA binding"/>
    <property type="evidence" value="ECO:0007669"/>
    <property type="project" value="TreeGrafter"/>
</dbReference>
<dbReference type="InterPro" id="IPR036236">
    <property type="entry name" value="Znf_C2H2_sf"/>
</dbReference>
<evidence type="ECO:0000313" key="8">
    <source>
        <dbReference type="EMBL" id="KXS20247.1"/>
    </source>
</evidence>
<dbReference type="Gene3D" id="3.30.160.60">
    <property type="entry name" value="Classic Zinc Finger"/>
    <property type="match status" value="4"/>
</dbReference>
<dbReference type="OrthoDB" id="6077919at2759"/>
<dbReference type="GO" id="GO:0005667">
    <property type="term" value="C:transcription regulator complex"/>
    <property type="evidence" value="ECO:0007669"/>
    <property type="project" value="TreeGrafter"/>
</dbReference>
<dbReference type="PANTHER" id="PTHR14003:SF19">
    <property type="entry name" value="YY2 TRANSCRIPTION FACTOR"/>
    <property type="match status" value="1"/>
</dbReference>
<dbReference type="Pfam" id="PF00096">
    <property type="entry name" value="zf-C2H2"/>
    <property type="match status" value="2"/>
</dbReference>
<feature type="compositionally biased region" description="Polar residues" evidence="6">
    <location>
        <begin position="74"/>
        <end position="86"/>
    </location>
</feature>
<sequence>MFRHPPDPCRTPNHFGPLIPSPPKIVIVASAVFPSFLFWPNQCVILPSVHHQAAQASSSKPTSHTPIEPPPNPMSSSHGAQDSSLQQNWRGIKVEHGDEGHFRRETWPLGTHTGIGGNADAGGLVGLPANYVTRENGVEFGGEGCANPSTQYAELSAQAAHGAATEAPLVASSVSSMAGPTARAISDIEEYSRDPQMGPGSGSQATHLVELPHRPTRRGSEAFYQHSLYQQRQGFATETLVQSPQALSPQHHNPTFYNFRPMSIPLTPETQPFLNFSNPEQRAVPLGSADTAPWTFSGPPSVATPPRQGEPWFRTDTQAEKPYICISCEKGFLRRADCIRHTKIHSGERNFACTWPGCTKAFIQRCALNIHIRTHTGERPFACDFKTCVRSFSDQSSLTRHRRIHNGQRPFPCPFPSCPRSFGRKLARNKHVEFNHPELDLSTLDDSDSESTPRTQSRSRRTSAAASVPNTTSPDATSSSATSVSASPGQPHAPAQAILFLDRNNSQSDDSQVGSFKLPSPIVASRELQGPPTRLLPHPQLQQLERSPRTHTSPELPVTPLYSPHPGNLPQIMFSPNLALGVSPGGGLQGQQGAMGGAGNGMAGTGMGGSDGMVHVRPRMMVPPHEVMPPHEAISFTSAPTFTSMDFYQAPEMRQNLDLMFRYHPMLTGTGVIFPTLV</sequence>
<accession>A0A139AU61</accession>
<keyword evidence="4" id="KW-0862">Zinc</keyword>
<evidence type="ECO:0000256" key="2">
    <source>
        <dbReference type="ARBA" id="ARBA00022737"/>
    </source>
</evidence>
<dbReference type="PROSITE" id="PS00028">
    <property type="entry name" value="ZINC_FINGER_C2H2_1"/>
    <property type="match status" value="4"/>
</dbReference>
<keyword evidence="2" id="KW-0677">Repeat</keyword>
<feature type="region of interest" description="Disordered" evidence="6">
    <location>
        <begin position="544"/>
        <end position="569"/>
    </location>
</feature>
<dbReference type="GO" id="GO:0000981">
    <property type="term" value="F:DNA-binding transcription factor activity, RNA polymerase II-specific"/>
    <property type="evidence" value="ECO:0007669"/>
    <property type="project" value="TreeGrafter"/>
</dbReference>
<feature type="compositionally biased region" description="Low complexity" evidence="6">
    <location>
        <begin position="450"/>
        <end position="488"/>
    </location>
</feature>
<evidence type="ECO:0000256" key="3">
    <source>
        <dbReference type="ARBA" id="ARBA00022771"/>
    </source>
</evidence>
<keyword evidence="3 5" id="KW-0863">Zinc-finger</keyword>
<evidence type="ECO:0000256" key="1">
    <source>
        <dbReference type="ARBA" id="ARBA00022723"/>
    </source>
</evidence>
<evidence type="ECO:0000256" key="5">
    <source>
        <dbReference type="PROSITE-ProRule" id="PRU00042"/>
    </source>
</evidence>
<dbReference type="FunFam" id="3.30.160.60:FF:000688">
    <property type="entry name" value="zinc finger protein 197 isoform X1"/>
    <property type="match status" value="1"/>
</dbReference>
<dbReference type="GO" id="GO:0008270">
    <property type="term" value="F:zinc ion binding"/>
    <property type="evidence" value="ECO:0007669"/>
    <property type="project" value="UniProtKB-KW"/>
</dbReference>
<evidence type="ECO:0000313" key="9">
    <source>
        <dbReference type="Proteomes" id="UP000070544"/>
    </source>
</evidence>
<organism evidence="8 9">
    <name type="scientific">Gonapodya prolifera (strain JEL478)</name>
    <name type="common">Monoblepharis prolifera</name>
    <dbReference type="NCBI Taxonomy" id="1344416"/>
    <lineage>
        <taxon>Eukaryota</taxon>
        <taxon>Fungi</taxon>
        <taxon>Fungi incertae sedis</taxon>
        <taxon>Chytridiomycota</taxon>
        <taxon>Chytridiomycota incertae sedis</taxon>
        <taxon>Monoblepharidomycetes</taxon>
        <taxon>Monoblepharidales</taxon>
        <taxon>Gonapodyaceae</taxon>
        <taxon>Gonapodya</taxon>
    </lineage>
</organism>
<dbReference type="InterPro" id="IPR013087">
    <property type="entry name" value="Znf_C2H2_type"/>
</dbReference>
<evidence type="ECO:0000256" key="6">
    <source>
        <dbReference type="SAM" id="MobiDB-lite"/>
    </source>
</evidence>
<dbReference type="EMBL" id="KQ965736">
    <property type="protein sequence ID" value="KXS20247.1"/>
    <property type="molecule type" value="Genomic_DNA"/>
</dbReference>
<feature type="domain" description="C2H2-type" evidence="7">
    <location>
        <begin position="351"/>
        <end position="380"/>
    </location>
</feature>
<dbReference type="PROSITE" id="PS50157">
    <property type="entry name" value="ZINC_FINGER_C2H2_2"/>
    <property type="match status" value="3"/>
</dbReference>
<reference evidence="8 9" key="1">
    <citation type="journal article" date="2015" name="Genome Biol. Evol.">
        <title>Phylogenomic analyses indicate that early fungi evolved digesting cell walls of algal ancestors of land plants.</title>
        <authorList>
            <person name="Chang Y."/>
            <person name="Wang S."/>
            <person name="Sekimoto S."/>
            <person name="Aerts A.L."/>
            <person name="Choi C."/>
            <person name="Clum A."/>
            <person name="LaButti K.M."/>
            <person name="Lindquist E.A."/>
            <person name="Yee Ngan C."/>
            <person name="Ohm R.A."/>
            <person name="Salamov A.A."/>
            <person name="Grigoriev I.V."/>
            <person name="Spatafora J.W."/>
            <person name="Berbee M.L."/>
        </authorList>
    </citation>
    <scope>NUCLEOTIDE SEQUENCE [LARGE SCALE GENOMIC DNA]</scope>
    <source>
        <strain evidence="8 9">JEL478</strain>
    </source>
</reference>
<feature type="region of interest" description="Disordered" evidence="6">
    <location>
        <begin position="55"/>
        <end position="86"/>
    </location>
</feature>